<keyword evidence="1" id="KW-0732">Signal</keyword>
<feature type="domain" description="Soluble ligand binding" evidence="5">
    <location>
        <begin position="237"/>
        <end position="279"/>
    </location>
</feature>
<protein>
    <submittedName>
        <fullName evidence="6">SLBB domain-containing protein</fullName>
    </submittedName>
</protein>
<evidence type="ECO:0000313" key="7">
    <source>
        <dbReference type="Proteomes" id="UP001595420"/>
    </source>
</evidence>
<dbReference type="Gene3D" id="3.10.560.10">
    <property type="entry name" value="Outer membrane lipoprotein wza domain like"/>
    <property type="match status" value="4"/>
</dbReference>
<feature type="compositionally biased region" description="Pro residues" evidence="2">
    <location>
        <begin position="95"/>
        <end position="108"/>
    </location>
</feature>
<dbReference type="InterPro" id="IPR049712">
    <property type="entry name" value="Poly_export"/>
</dbReference>
<keyword evidence="7" id="KW-1185">Reference proteome</keyword>
<evidence type="ECO:0000256" key="2">
    <source>
        <dbReference type="SAM" id="MobiDB-lite"/>
    </source>
</evidence>
<feature type="domain" description="Polysaccharide export protein N-terminal" evidence="3">
    <location>
        <begin position="157"/>
        <end position="228"/>
    </location>
</feature>
<gene>
    <name evidence="6" type="ORF">ACFOD3_05140</name>
</gene>
<evidence type="ECO:0000259" key="3">
    <source>
        <dbReference type="Pfam" id="PF02563"/>
    </source>
</evidence>
<evidence type="ECO:0000256" key="1">
    <source>
        <dbReference type="ARBA" id="ARBA00022729"/>
    </source>
</evidence>
<dbReference type="Proteomes" id="UP001595420">
    <property type="component" value="Unassembled WGS sequence"/>
</dbReference>
<proteinExistence type="predicted"/>
<dbReference type="EMBL" id="JBHRSB010000001">
    <property type="protein sequence ID" value="MFC2999269.1"/>
    <property type="molecule type" value="Genomic_DNA"/>
</dbReference>
<dbReference type="InterPro" id="IPR003715">
    <property type="entry name" value="Poly_export_N"/>
</dbReference>
<dbReference type="InterPro" id="IPR019554">
    <property type="entry name" value="Soluble_ligand-bd"/>
</dbReference>
<evidence type="ECO:0000259" key="5">
    <source>
        <dbReference type="Pfam" id="PF10531"/>
    </source>
</evidence>
<dbReference type="InterPro" id="IPR010425">
    <property type="entry name" value="Caps_synth_GfcC-like_C"/>
</dbReference>
<evidence type="ECO:0000313" key="6">
    <source>
        <dbReference type="EMBL" id="MFC2999269.1"/>
    </source>
</evidence>
<sequence>MKMKFILRLGSLRVAWFLLALLAVGAPVLAQTPFSGPGSEGATLAPPSLPSLLPNGLPVPTLPPAAQQDILQRMRDAAAGRTPTQAGPQAGPQVGPLPAPSAPAPPPVAASAPSALAENLSQIEAFFAERLGLPLRQFGYDSFAGGARTPPAIGALPGDYVIGRDDELVLALRGRTRATLNLRVQRDGTILTPDLPPIPAAGRTLSELRADLEARAARDLPGTETYVSIGQVRQISVFVAGEVQRPGMQTVTALSSVLDALMQAGGPRRTGSLRAIRVEGPAGRRSIDLYAVITGEGGEADLTLREGERIIVPPLGSVVAVAGEVTRPGIYELPARATSAPLATVLRLAGDPLRPAGNRFLVQGTDAGGRRSFAEISPRETVRRGDSVLVQPGADVVANQLRLAGHVTAPVTRAAGRNGTSLRALLNDARLVRADPYPRMAVVLRLDPATRGRRFLPFDLSRSLRGEIDLPLAEGDEVIVLGQSDIAWLASPPVQRALRGEAPAEDACPALTQLAIATRSAPARFAHARGAGFPEIGTPGCPPVFREYPQLLGFLLDTSVLLSGEVRQPGLFPLLDDTGLDLLLAAAGGATDGADLSAIELAREPTDQSGAHPLSRLLLDLRSGNFRAVRLSPRDVIRIPRGFSDRESGPVVLAGEAVRPGTYDIRRGERLSELLARAGGLTPQAYPYGAVFTRDSVRRRQQEGFARTARDLETSLVQVAAGQAVAGGRAQGVDVGSAITAGRELAASLRQAQAAGRMVVEADPVQLAAHPERDVLLEPGDLIVIPKRPNEVTVVGAVLNPGSLQFQSGWRASDYTRAAGGPQRFADTARAFVVLPNGQATPAGLSAWQAGNTPIPPGSLIVIPQDPSPYETWGFIRDLTQVLSQVTISSAALAVIARELR</sequence>
<feature type="domain" description="Soluble ligand binding" evidence="5">
    <location>
        <begin position="562"/>
        <end position="606"/>
    </location>
</feature>
<dbReference type="Pfam" id="PF02563">
    <property type="entry name" value="Poly_export"/>
    <property type="match status" value="1"/>
</dbReference>
<feature type="domain" description="Soluble ligand binding" evidence="5">
    <location>
        <begin position="653"/>
        <end position="686"/>
    </location>
</feature>
<organism evidence="6 7">
    <name type="scientific">Falsiroseomonas tokyonensis</name>
    <dbReference type="NCBI Taxonomy" id="430521"/>
    <lineage>
        <taxon>Bacteria</taxon>
        <taxon>Pseudomonadati</taxon>
        <taxon>Pseudomonadota</taxon>
        <taxon>Alphaproteobacteria</taxon>
        <taxon>Acetobacterales</taxon>
        <taxon>Roseomonadaceae</taxon>
        <taxon>Falsiroseomonas</taxon>
    </lineage>
</organism>
<feature type="domain" description="Soluble ligand binding" evidence="5">
    <location>
        <begin position="318"/>
        <end position="338"/>
    </location>
</feature>
<evidence type="ECO:0000259" key="4">
    <source>
        <dbReference type="Pfam" id="PF06251"/>
    </source>
</evidence>
<feature type="region of interest" description="Disordered" evidence="2">
    <location>
        <begin position="76"/>
        <end position="111"/>
    </location>
</feature>
<comment type="caution">
    <text evidence="6">The sequence shown here is derived from an EMBL/GenBank/DDBJ whole genome shotgun (WGS) entry which is preliminary data.</text>
</comment>
<dbReference type="Pfam" id="PF10531">
    <property type="entry name" value="SLBB"/>
    <property type="match status" value="4"/>
</dbReference>
<accession>A0ABV7BQA6</accession>
<feature type="domain" description="Capsule biosynthesis GfcC-like C-terminal" evidence="4">
    <location>
        <begin position="801"/>
        <end position="868"/>
    </location>
</feature>
<dbReference type="PANTHER" id="PTHR33619:SF3">
    <property type="entry name" value="POLYSACCHARIDE EXPORT PROTEIN GFCE-RELATED"/>
    <property type="match status" value="1"/>
</dbReference>
<dbReference type="PANTHER" id="PTHR33619">
    <property type="entry name" value="POLYSACCHARIDE EXPORT PROTEIN GFCE-RELATED"/>
    <property type="match status" value="1"/>
</dbReference>
<name>A0ABV7BQA6_9PROT</name>
<reference evidence="7" key="1">
    <citation type="journal article" date="2019" name="Int. J. Syst. Evol. Microbiol.">
        <title>The Global Catalogue of Microorganisms (GCM) 10K type strain sequencing project: providing services to taxonomists for standard genome sequencing and annotation.</title>
        <authorList>
            <consortium name="The Broad Institute Genomics Platform"/>
            <consortium name="The Broad Institute Genome Sequencing Center for Infectious Disease"/>
            <person name="Wu L."/>
            <person name="Ma J."/>
        </authorList>
    </citation>
    <scope>NUCLEOTIDE SEQUENCE [LARGE SCALE GENOMIC DNA]</scope>
    <source>
        <strain evidence="7">CGMCC 1.16855</strain>
    </source>
</reference>
<dbReference type="Pfam" id="PF06251">
    <property type="entry name" value="Caps_syn_GfcC_C"/>
    <property type="match status" value="1"/>
</dbReference>